<accession>W7XF24</accession>
<gene>
    <name evidence="1" type="ORF">TTHERM_001395377</name>
</gene>
<dbReference type="GeneID" id="24442286"/>
<dbReference type="RefSeq" id="XP_012651060.1">
    <property type="nucleotide sequence ID" value="XM_012795606.1"/>
</dbReference>
<dbReference type="InParanoid" id="W7XF24"/>
<keyword evidence="2" id="KW-1185">Reference proteome</keyword>
<dbReference type="SUPFAM" id="SSF101908">
    <property type="entry name" value="Putative isomerase YbhE"/>
    <property type="match status" value="1"/>
</dbReference>
<evidence type="ECO:0000313" key="1">
    <source>
        <dbReference type="EMBL" id="EWS76402.1"/>
    </source>
</evidence>
<dbReference type="Proteomes" id="UP000009168">
    <property type="component" value="Unassembled WGS sequence"/>
</dbReference>
<feature type="non-terminal residue" evidence="1">
    <location>
        <position position="468"/>
    </location>
</feature>
<reference evidence="2" key="1">
    <citation type="journal article" date="2006" name="PLoS Biol.">
        <title>Macronuclear genome sequence of the ciliate Tetrahymena thermophila, a model eukaryote.</title>
        <authorList>
            <person name="Eisen J.A."/>
            <person name="Coyne R.S."/>
            <person name="Wu M."/>
            <person name="Wu D."/>
            <person name="Thiagarajan M."/>
            <person name="Wortman J.R."/>
            <person name="Badger J.H."/>
            <person name="Ren Q."/>
            <person name="Amedeo P."/>
            <person name="Jones K.M."/>
            <person name="Tallon L.J."/>
            <person name="Delcher A.L."/>
            <person name="Salzberg S.L."/>
            <person name="Silva J.C."/>
            <person name="Haas B.J."/>
            <person name="Majoros W.H."/>
            <person name="Farzad M."/>
            <person name="Carlton J.M."/>
            <person name="Smith R.K. Jr."/>
            <person name="Garg J."/>
            <person name="Pearlman R.E."/>
            <person name="Karrer K.M."/>
            <person name="Sun L."/>
            <person name="Manning G."/>
            <person name="Elde N.C."/>
            <person name="Turkewitz A.P."/>
            <person name="Asai D.J."/>
            <person name="Wilkes D.E."/>
            <person name="Wang Y."/>
            <person name="Cai H."/>
            <person name="Collins K."/>
            <person name="Stewart B.A."/>
            <person name="Lee S.R."/>
            <person name="Wilamowska K."/>
            <person name="Weinberg Z."/>
            <person name="Ruzzo W.L."/>
            <person name="Wloga D."/>
            <person name="Gaertig J."/>
            <person name="Frankel J."/>
            <person name="Tsao C.-C."/>
            <person name="Gorovsky M.A."/>
            <person name="Keeling P.J."/>
            <person name="Waller R.F."/>
            <person name="Patron N.J."/>
            <person name="Cherry J.M."/>
            <person name="Stover N.A."/>
            <person name="Krieger C.J."/>
            <person name="del Toro C."/>
            <person name="Ryder H.F."/>
            <person name="Williamson S.C."/>
            <person name="Barbeau R.A."/>
            <person name="Hamilton E.P."/>
            <person name="Orias E."/>
        </authorList>
    </citation>
    <scope>NUCLEOTIDE SEQUENCE [LARGE SCALE GENOMIC DNA]</scope>
    <source>
        <strain evidence="2">SB210</strain>
    </source>
</reference>
<dbReference type="KEGG" id="tet:TTHERM_001395377"/>
<name>W7XF24_TETTS</name>
<evidence type="ECO:0000313" key="2">
    <source>
        <dbReference type="Proteomes" id="UP000009168"/>
    </source>
</evidence>
<sequence length="468" mass="55730">MYNYDQFVNFQFKVYDDFIIAKYESTICLINIYTTENIVKQFDFNINNFDFIKDDGNIIQVNGVNYFLILDTKLNIIQYIFNYSKEYDLACSNFKLQIACYNDIFSFEEGFILIYHKVQKFTQYIQLGQSTSDYSALFDQEFENIYILSVVNKNYRVYSSSGVLKQTFEKINSVCKLFTQKMLCESENNSLLIIDRLNLVIENQIKHIRYKSFDGIEFIQSFNYLVFLHKDNIQQISVYDITAKKEINQIRIMKQTLSNNNFINKFYLDQILSNYVMFLDQDGIFYISSLDPKYPFYSYLKTYDYQVCCKPSSFVFDSLSNDIYFTYQSTLYKVDYYSLGQQNEPQLNEPYSLFTQLYINSQQNDYLILNQGGILFRYSQQKLQFELSTINSRIIDIKYNQKNDVLILGLVDSILFYQQYQQRQNKKQDPFIYQLDSIQFQQSITDNIVITNDHQILHLNLLKGSIMN</sequence>
<dbReference type="EMBL" id="GG662846">
    <property type="protein sequence ID" value="EWS76402.1"/>
    <property type="molecule type" value="Genomic_DNA"/>
</dbReference>
<proteinExistence type="predicted"/>
<dbReference type="AlphaFoldDB" id="W7XF24"/>
<organism evidence="1 2">
    <name type="scientific">Tetrahymena thermophila (strain SB210)</name>
    <dbReference type="NCBI Taxonomy" id="312017"/>
    <lineage>
        <taxon>Eukaryota</taxon>
        <taxon>Sar</taxon>
        <taxon>Alveolata</taxon>
        <taxon>Ciliophora</taxon>
        <taxon>Intramacronucleata</taxon>
        <taxon>Oligohymenophorea</taxon>
        <taxon>Hymenostomatida</taxon>
        <taxon>Tetrahymenina</taxon>
        <taxon>Tetrahymenidae</taxon>
        <taxon>Tetrahymena</taxon>
    </lineage>
</organism>
<protein>
    <submittedName>
        <fullName evidence="1">Uncharacterized protein</fullName>
    </submittedName>
</protein>